<dbReference type="GO" id="GO:0046052">
    <property type="term" value="P:UTP catabolic process"/>
    <property type="evidence" value="ECO:0007669"/>
    <property type="project" value="TreeGrafter"/>
</dbReference>
<dbReference type="GO" id="GO:0046076">
    <property type="term" value="P:dTTP catabolic process"/>
    <property type="evidence" value="ECO:0007669"/>
    <property type="project" value="TreeGrafter"/>
</dbReference>
<gene>
    <name evidence="3" type="ORF">BUZ14_12890</name>
</gene>
<sequence length="397" mass="44957">MTQHITIVGLGNHGLDDLPLGIYKFLKNHTQVYTRTLEHPVITSLQAEGITFQSFDAIYENNAAFDDVYDAIVSQLLEASKSKDIVYTVPGHPRVAETTTAKLEAYAITHEDIEIEILGGKSFIDDIFEAVKIDPNDGFTMLDATAINANQLNGRNHTLITQVYSAMVAGDLKVTLMEKYSDEHVVYIVDGAKGSGAQITQVPLYELDHDDTLFTNLTSVFLPKLEVESDYYSDFYFATEIINQLVDDEHGCPWDKEQTHHSLKRYLLEETFELFEAIDNEDDWHMIEELGDILLQVLLHASIGKKSGYFDINEIVESLSAKMIRRHPHVFADAQADNVEDLKEIWSTAKSKEGKVDRVKFEKVFAEHFLKMYDKTKNKTLDEVALKNILEQGGEEV</sequence>
<dbReference type="NCBIfam" id="TIGR00444">
    <property type="entry name" value="mazG"/>
    <property type="match status" value="1"/>
</dbReference>
<feature type="domain" description="Tetrapyrrole methylase" evidence="1">
    <location>
        <begin position="5"/>
        <end position="207"/>
    </location>
</feature>
<dbReference type="PIRSF" id="PIRSF002845">
    <property type="entry name" value="Ttrprl_mtas_MazG"/>
    <property type="match status" value="1"/>
</dbReference>
<dbReference type="PANTHER" id="PTHR30522">
    <property type="entry name" value="NUCLEOSIDE TRIPHOSPHATE PYROPHOSPHOHYDROLASE"/>
    <property type="match status" value="1"/>
</dbReference>
<proteinExistence type="predicted"/>
<dbReference type="CDD" id="cd11723">
    <property type="entry name" value="YabN_N_like"/>
    <property type="match status" value="1"/>
</dbReference>
<dbReference type="Pfam" id="PF03819">
    <property type="entry name" value="MazG"/>
    <property type="match status" value="1"/>
</dbReference>
<dbReference type="GO" id="GO:0046081">
    <property type="term" value="P:dUTP catabolic process"/>
    <property type="evidence" value="ECO:0007669"/>
    <property type="project" value="TreeGrafter"/>
</dbReference>
<dbReference type="Pfam" id="PF00590">
    <property type="entry name" value="TP_methylase"/>
    <property type="match status" value="1"/>
</dbReference>
<dbReference type="EMBL" id="QYJN01000009">
    <property type="protein sequence ID" value="RIP32678.1"/>
    <property type="molecule type" value="Genomic_DNA"/>
</dbReference>
<dbReference type="GO" id="GO:0008168">
    <property type="term" value="F:methyltransferase activity"/>
    <property type="evidence" value="ECO:0007669"/>
    <property type="project" value="InterPro"/>
</dbReference>
<dbReference type="GO" id="GO:0047429">
    <property type="term" value="F:nucleoside triphosphate diphosphatase activity"/>
    <property type="evidence" value="ECO:0007669"/>
    <property type="project" value="TreeGrafter"/>
</dbReference>
<comment type="caution">
    <text evidence="3">The sequence shown here is derived from an EMBL/GenBank/DDBJ whole genome shotgun (WGS) entry which is preliminary data.</text>
</comment>
<dbReference type="Gene3D" id="3.40.1010.10">
    <property type="entry name" value="Cobalt-precorrin-4 Transmethylase, Domain 1"/>
    <property type="match status" value="1"/>
</dbReference>
<name>A0A3A0VYK8_STAGA</name>
<evidence type="ECO:0000259" key="1">
    <source>
        <dbReference type="Pfam" id="PF00590"/>
    </source>
</evidence>
<dbReference type="GO" id="GO:0006950">
    <property type="term" value="P:response to stress"/>
    <property type="evidence" value="ECO:0007669"/>
    <property type="project" value="UniProtKB-ARBA"/>
</dbReference>
<dbReference type="SUPFAM" id="SSF53790">
    <property type="entry name" value="Tetrapyrrole methylase"/>
    <property type="match status" value="1"/>
</dbReference>
<dbReference type="InterPro" id="IPR004518">
    <property type="entry name" value="MazG-like_dom"/>
</dbReference>
<dbReference type="GO" id="GO:0046047">
    <property type="term" value="P:TTP catabolic process"/>
    <property type="evidence" value="ECO:0007669"/>
    <property type="project" value="TreeGrafter"/>
</dbReference>
<dbReference type="OrthoDB" id="9808939at2"/>
<reference evidence="3 4" key="1">
    <citation type="journal article" date="2016" name="Front. Microbiol.">
        <title>Comprehensive Phylogenetic Analysis of Bovine Non-aureus Staphylococci Species Based on Whole-Genome Sequencing.</title>
        <authorList>
            <person name="Naushad S."/>
            <person name="Barkema H.W."/>
            <person name="Luby C."/>
            <person name="Condas L.A."/>
            <person name="Nobrega D.B."/>
            <person name="Carson D.A."/>
            <person name="De Buck J."/>
        </authorList>
    </citation>
    <scope>NUCLEOTIDE SEQUENCE [LARGE SCALE GENOMIC DNA]</scope>
    <source>
        <strain evidence="3 4">SNUC 4781</strain>
    </source>
</reference>
<evidence type="ECO:0000313" key="4">
    <source>
        <dbReference type="Proteomes" id="UP000265541"/>
    </source>
</evidence>
<dbReference type="InterPro" id="IPR011551">
    <property type="entry name" value="NTP_PyrPHydrolase_MazG"/>
</dbReference>
<organism evidence="3 4">
    <name type="scientific">Staphylococcus gallinarum</name>
    <dbReference type="NCBI Taxonomy" id="1293"/>
    <lineage>
        <taxon>Bacteria</taxon>
        <taxon>Bacillati</taxon>
        <taxon>Bacillota</taxon>
        <taxon>Bacilli</taxon>
        <taxon>Bacillales</taxon>
        <taxon>Staphylococcaceae</taxon>
        <taxon>Staphylococcus</taxon>
    </lineage>
</organism>
<feature type="domain" description="NTP pyrophosphohydrolase MazG-like" evidence="2">
    <location>
        <begin position="258"/>
        <end position="331"/>
    </location>
</feature>
<dbReference type="InterPro" id="IPR035013">
    <property type="entry name" value="YabN_N"/>
</dbReference>
<dbReference type="FunFam" id="1.10.287.1080:FF:000001">
    <property type="entry name" value="Nucleoside triphosphate pyrophosphohydrolase"/>
    <property type="match status" value="1"/>
</dbReference>
<dbReference type="CDD" id="cd11528">
    <property type="entry name" value="NTP-PPase_MazG_Nterm"/>
    <property type="match status" value="1"/>
</dbReference>
<evidence type="ECO:0000313" key="3">
    <source>
        <dbReference type="EMBL" id="RIP32678.1"/>
    </source>
</evidence>
<accession>A0A3A0VYK8</accession>
<dbReference type="InterPro" id="IPR024180">
    <property type="entry name" value="Tetrapyrrole_Mease/MazG_pred"/>
</dbReference>
<dbReference type="RefSeq" id="WP_119486254.1">
    <property type="nucleotide sequence ID" value="NZ_QYJN01000009.1"/>
</dbReference>
<dbReference type="InterPro" id="IPR048015">
    <property type="entry name" value="NTP-PPase_MazG-like_N"/>
</dbReference>
<protein>
    <submittedName>
        <fullName evidence="3">MazG family protein</fullName>
    </submittedName>
</protein>
<dbReference type="InterPro" id="IPR014777">
    <property type="entry name" value="4pyrrole_Mease_sub1"/>
</dbReference>
<dbReference type="InterPro" id="IPR035996">
    <property type="entry name" value="4pyrrol_Methylase_sf"/>
</dbReference>
<dbReference type="InterPro" id="IPR000878">
    <property type="entry name" value="4pyrrol_Mease"/>
</dbReference>
<dbReference type="AlphaFoldDB" id="A0A3A0VYK8"/>
<dbReference type="Proteomes" id="UP000265541">
    <property type="component" value="Unassembled WGS sequence"/>
</dbReference>
<dbReference type="GO" id="GO:0006203">
    <property type="term" value="P:dGTP catabolic process"/>
    <property type="evidence" value="ECO:0007669"/>
    <property type="project" value="TreeGrafter"/>
</dbReference>
<evidence type="ECO:0000259" key="2">
    <source>
        <dbReference type="Pfam" id="PF03819"/>
    </source>
</evidence>
<dbReference type="Gene3D" id="1.10.287.1080">
    <property type="entry name" value="MazG-like"/>
    <property type="match status" value="1"/>
</dbReference>
<dbReference type="SUPFAM" id="SSF101386">
    <property type="entry name" value="all-alpha NTP pyrophosphatases"/>
    <property type="match status" value="1"/>
</dbReference>
<dbReference type="GO" id="GO:0046061">
    <property type="term" value="P:dATP catabolic process"/>
    <property type="evidence" value="ECO:0007669"/>
    <property type="project" value="TreeGrafter"/>
</dbReference>
<dbReference type="PANTHER" id="PTHR30522:SF0">
    <property type="entry name" value="NUCLEOSIDE TRIPHOSPHATE PYROPHOSPHOHYDROLASE"/>
    <property type="match status" value="1"/>
</dbReference>